<comment type="caution">
    <text evidence="1">The sequence shown here is derived from an EMBL/GenBank/DDBJ whole genome shotgun (WGS) entry which is preliminary data.</text>
</comment>
<protein>
    <submittedName>
        <fullName evidence="1">Uncharacterized protein</fullName>
    </submittedName>
</protein>
<proteinExistence type="predicted"/>
<organism evidence="1 2">
    <name type="scientific">Dermacentor silvarum</name>
    <name type="common">Tick</name>
    <dbReference type="NCBI Taxonomy" id="543639"/>
    <lineage>
        <taxon>Eukaryota</taxon>
        <taxon>Metazoa</taxon>
        <taxon>Ecdysozoa</taxon>
        <taxon>Arthropoda</taxon>
        <taxon>Chelicerata</taxon>
        <taxon>Arachnida</taxon>
        <taxon>Acari</taxon>
        <taxon>Parasitiformes</taxon>
        <taxon>Ixodida</taxon>
        <taxon>Ixodoidea</taxon>
        <taxon>Ixodidae</taxon>
        <taxon>Rhipicephalinae</taxon>
        <taxon>Dermacentor</taxon>
    </lineage>
</organism>
<accession>A0ACB8DWB4</accession>
<dbReference type="Proteomes" id="UP000821865">
    <property type="component" value="Chromosome 1"/>
</dbReference>
<evidence type="ECO:0000313" key="2">
    <source>
        <dbReference type="Proteomes" id="UP000821865"/>
    </source>
</evidence>
<sequence length="264" mass="29572">MKECAREAAKIYDDLCFGHKKNIAICYDGGWMTRGHSSHIGVGAVIELFTGYVLDYQVLSNFCSGCEVAPKPGSEGYETWKERHQCQKNLESKSGQMEVEAGLILFQRSLQKHNLHYTTILYDGDSRTFEAIKQARTYGFVEVQKEDCVNHVQKRMGTALWNLVKNRRTKDGRSLGGKGRLTADLIKKLSLYYGRALKSHEGDVGAMQRAVMATYYHVASTDKCPNHSLCPNEAAQASKGDLEAEVQSRMKLMGLGRGRPLPRD</sequence>
<reference evidence="1" key="1">
    <citation type="submission" date="2020-05" db="EMBL/GenBank/DDBJ databases">
        <title>Large-scale comparative analyses of tick genomes elucidate their genetic diversity and vector capacities.</title>
        <authorList>
            <person name="Jia N."/>
            <person name="Wang J."/>
            <person name="Shi W."/>
            <person name="Du L."/>
            <person name="Sun Y."/>
            <person name="Zhan W."/>
            <person name="Jiang J."/>
            <person name="Wang Q."/>
            <person name="Zhang B."/>
            <person name="Ji P."/>
            <person name="Sakyi L.B."/>
            <person name="Cui X."/>
            <person name="Yuan T."/>
            <person name="Jiang B."/>
            <person name="Yang W."/>
            <person name="Lam T.T.-Y."/>
            <person name="Chang Q."/>
            <person name="Ding S."/>
            <person name="Wang X."/>
            <person name="Zhu J."/>
            <person name="Ruan X."/>
            <person name="Zhao L."/>
            <person name="Wei J."/>
            <person name="Que T."/>
            <person name="Du C."/>
            <person name="Cheng J."/>
            <person name="Dai P."/>
            <person name="Han X."/>
            <person name="Huang E."/>
            <person name="Gao Y."/>
            <person name="Liu J."/>
            <person name="Shao H."/>
            <person name="Ye R."/>
            <person name="Li L."/>
            <person name="Wei W."/>
            <person name="Wang X."/>
            <person name="Wang C."/>
            <person name="Yang T."/>
            <person name="Huo Q."/>
            <person name="Li W."/>
            <person name="Guo W."/>
            <person name="Chen H."/>
            <person name="Zhou L."/>
            <person name="Ni X."/>
            <person name="Tian J."/>
            <person name="Zhou Y."/>
            <person name="Sheng Y."/>
            <person name="Liu T."/>
            <person name="Pan Y."/>
            <person name="Xia L."/>
            <person name="Li J."/>
            <person name="Zhao F."/>
            <person name="Cao W."/>
        </authorList>
    </citation>
    <scope>NUCLEOTIDE SEQUENCE</scope>
    <source>
        <strain evidence="1">Dsil-2018</strain>
    </source>
</reference>
<dbReference type="EMBL" id="CM023470">
    <property type="protein sequence ID" value="KAH7978609.1"/>
    <property type="molecule type" value="Genomic_DNA"/>
</dbReference>
<keyword evidence="2" id="KW-1185">Reference proteome</keyword>
<name>A0ACB8DWB4_DERSI</name>
<gene>
    <name evidence="1" type="ORF">HPB49_006096</name>
</gene>
<evidence type="ECO:0000313" key="1">
    <source>
        <dbReference type="EMBL" id="KAH7978609.1"/>
    </source>
</evidence>